<dbReference type="RefSeq" id="WP_091526307.1">
    <property type="nucleotide sequence ID" value="NZ_FOVI01000038.1"/>
</dbReference>
<keyword evidence="1" id="KW-0808">Transferase</keyword>
<dbReference type="GO" id="GO:0004311">
    <property type="term" value="F:geranylgeranyl diphosphate synthase activity"/>
    <property type="evidence" value="ECO:0007669"/>
    <property type="project" value="InterPro"/>
</dbReference>
<sequence>MKKLFDELAYEVSKKTTEKYSTSFSLGILALKPAIRKSIYAIYGYVRLADEIVDSFHGYDKEKLLNRLTIETETALQEGISLNPILQSFQETVNNYDIDRKLIDQFLHSMSMDLHKVDYNSELYNEYIYGSAEVVGLMCLQVFTEGNRKQFDELKPYAMKLGSAFQKINFLRDLKEDYQTLGRSYFPNVDMELFDRDIKYQIEKEIEEEFAEALIGIKKLPNSSKFGVYLAYKYYLVLFSKIKKKSPVEILSNRTRVPNAQKAYVAFKSYLRYKVAVL</sequence>
<name>A0A1I5GBB2_9FLAO</name>
<dbReference type="SUPFAM" id="SSF48576">
    <property type="entry name" value="Terpenoid synthases"/>
    <property type="match status" value="1"/>
</dbReference>
<dbReference type="Pfam" id="PF00494">
    <property type="entry name" value="SQS_PSY"/>
    <property type="match status" value="1"/>
</dbReference>
<gene>
    <name evidence="2" type="ORF">SAMN05421741_13812</name>
</gene>
<dbReference type="OrthoDB" id="9787280at2"/>
<dbReference type="Proteomes" id="UP000199036">
    <property type="component" value="Unassembled WGS sequence"/>
</dbReference>
<reference evidence="3" key="1">
    <citation type="submission" date="2016-10" db="EMBL/GenBank/DDBJ databases">
        <authorList>
            <person name="Varghese N."/>
            <person name="Submissions S."/>
        </authorList>
    </citation>
    <scope>NUCLEOTIDE SEQUENCE [LARGE SCALE GENOMIC DNA]</scope>
    <source>
        <strain evidence="3">DS-12</strain>
    </source>
</reference>
<evidence type="ECO:0000256" key="1">
    <source>
        <dbReference type="ARBA" id="ARBA00022679"/>
    </source>
</evidence>
<dbReference type="PROSITE" id="PS01045">
    <property type="entry name" value="SQUALEN_PHYTOEN_SYN_2"/>
    <property type="match status" value="1"/>
</dbReference>
<dbReference type="PANTHER" id="PTHR31480">
    <property type="entry name" value="BIFUNCTIONAL LYCOPENE CYCLASE/PHYTOENE SYNTHASE"/>
    <property type="match status" value="1"/>
</dbReference>
<dbReference type="InterPro" id="IPR044843">
    <property type="entry name" value="Trans_IPPS_bact-type"/>
</dbReference>
<evidence type="ECO:0000313" key="3">
    <source>
        <dbReference type="Proteomes" id="UP000199036"/>
    </source>
</evidence>
<dbReference type="GO" id="GO:0016117">
    <property type="term" value="P:carotenoid biosynthetic process"/>
    <property type="evidence" value="ECO:0007669"/>
    <property type="project" value="UniProtKB-ARBA"/>
</dbReference>
<evidence type="ECO:0000313" key="2">
    <source>
        <dbReference type="EMBL" id="SFO33264.1"/>
    </source>
</evidence>
<dbReference type="GO" id="GO:0051996">
    <property type="term" value="F:squalene synthase [NAD(P)H] activity"/>
    <property type="evidence" value="ECO:0007669"/>
    <property type="project" value="InterPro"/>
</dbReference>
<dbReference type="InterPro" id="IPR002060">
    <property type="entry name" value="Squ/phyt_synthse"/>
</dbReference>
<dbReference type="STRING" id="913024.SAMN05421741_13812"/>
<accession>A0A1I5GBB2</accession>
<dbReference type="Gene3D" id="1.10.600.10">
    <property type="entry name" value="Farnesyl Diphosphate Synthase"/>
    <property type="match status" value="1"/>
</dbReference>
<dbReference type="InterPro" id="IPR008949">
    <property type="entry name" value="Isoprenoid_synthase_dom_sf"/>
</dbReference>
<dbReference type="AlphaFoldDB" id="A0A1I5GBB2"/>
<dbReference type="SFLD" id="SFLDG01018">
    <property type="entry name" value="Squalene/Phytoene_Synthase_Lik"/>
    <property type="match status" value="1"/>
</dbReference>
<dbReference type="SFLD" id="SFLDS00005">
    <property type="entry name" value="Isoprenoid_Synthase_Type_I"/>
    <property type="match status" value="1"/>
</dbReference>
<proteinExistence type="predicted"/>
<protein>
    <submittedName>
        <fullName evidence="2">Phytoene/squalene synthetase</fullName>
    </submittedName>
</protein>
<dbReference type="EMBL" id="FOVI01000038">
    <property type="protein sequence ID" value="SFO33264.1"/>
    <property type="molecule type" value="Genomic_DNA"/>
</dbReference>
<dbReference type="CDD" id="cd00683">
    <property type="entry name" value="Trans_IPPS_HH"/>
    <property type="match status" value="1"/>
</dbReference>
<organism evidence="2 3">
    <name type="scientific">Paenimyroides ummariense</name>
    <dbReference type="NCBI Taxonomy" id="913024"/>
    <lineage>
        <taxon>Bacteria</taxon>
        <taxon>Pseudomonadati</taxon>
        <taxon>Bacteroidota</taxon>
        <taxon>Flavobacteriia</taxon>
        <taxon>Flavobacteriales</taxon>
        <taxon>Flavobacteriaceae</taxon>
        <taxon>Paenimyroides</taxon>
    </lineage>
</organism>
<dbReference type="SFLD" id="SFLDG01212">
    <property type="entry name" value="Phytoene_synthase_like"/>
    <property type="match status" value="1"/>
</dbReference>
<dbReference type="InterPro" id="IPR019845">
    <property type="entry name" value="Squalene/phytoene_synthase_CS"/>
</dbReference>
<dbReference type="InterPro" id="IPR033904">
    <property type="entry name" value="Trans_IPPS_HH"/>
</dbReference>
<keyword evidence="3" id="KW-1185">Reference proteome</keyword>